<dbReference type="Proteomes" id="UP000247005">
    <property type="component" value="Unassembled WGS sequence"/>
</dbReference>
<feature type="signal peptide" evidence="1">
    <location>
        <begin position="1"/>
        <end position="20"/>
    </location>
</feature>
<feature type="chain" id="PRO_5015165339" evidence="1">
    <location>
        <begin position="21"/>
        <end position="86"/>
    </location>
</feature>
<keyword evidence="4" id="KW-1185">Reference proteome</keyword>
<dbReference type="OrthoDB" id="6547554at2"/>
<organism evidence="3 5">
    <name type="scientific">Superficieibacter electus</name>
    <dbReference type="NCBI Taxonomy" id="2022662"/>
    <lineage>
        <taxon>Bacteria</taxon>
        <taxon>Pseudomonadati</taxon>
        <taxon>Pseudomonadota</taxon>
        <taxon>Gammaproteobacteria</taxon>
        <taxon>Enterobacterales</taxon>
        <taxon>Enterobacteriaceae</taxon>
        <taxon>Superficieibacter</taxon>
    </lineage>
</organism>
<dbReference type="AlphaFoldDB" id="A0A2P5GVN5"/>
<evidence type="ECO:0000313" key="2">
    <source>
        <dbReference type="EMBL" id="POP47614.1"/>
    </source>
</evidence>
<gene>
    <name evidence="3" type="ORF">CHU32_00210</name>
    <name evidence="2" type="ORF">CHU33_00210</name>
</gene>
<sequence>MKISKIIALSLTMASTQALAFQAKDAFDADRAKQPLRAVEENVIGNFYHHYGAQNQAINLATGTCAAVPVAGCGCPFCSMLRSQKV</sequence>
<accession>A0A2P5GVN5</accession>
<dbReference type="EMBL" id="PQGD01000001">
    <property type="protein sequence ID" value="POP50625.1"/>
    <property type="molecule type" value="Genomic_DNA"/>
</dbReference>
<reference evidence="4 5" key="1">
    <citation type="submission" date="2018-01" db="EMBL/GenBank/DDBJ databases">
        <title>Superficieibacter electus gen. nov., sp. nov., an extended-spectrum beta-lactamase possessing member of the Enterobacteriaceae family, isolated from intensive care unit surfaces.</title>
        <authorList>
            <person name="Potter R.F."/>
            <person name="D'Souza A.W."/>
        </authorList>
    </citation>
    <scope>NUCLEOTIDE SEQUENCE [LARGE SCALE GENOMIC DNA]</scope>
    <source>
        <strain evidence="3 5">BP-1</strain>
        <strain evidence="2 4">BP-2</strain>
    </source>
</reference>
<keyword evidence="1" id="KW-0732">Signal</keyword>
<evidence type="ECO:0000256" key="1">
    <source>
        <dbReference type="SAM" id="SignalP"/>
    </source>
</evidence>
<protein>
    <submittedName>
        <fullName evidence="3">Uncharacterized protein</fullName>
    </submittedName>
</protein>
<evidence type="ECO:0000313" key="4">
    <source>
        <dbReference type="Proteomes" id="UP000237073"/>
    </source>
</evidence>
<dbReference type="EMBL" id="PQGE01000001">
    <property type="protein sequence ID" value="POP47614.1"/>
    <property type="molecule type" value="Genomic_DNA"/>
</dbReference>
<evidence type="ECO:0000313" key="5">
    <source>
        <dbReference type="Proteomes" id="UP000247005"/>
    </source>
</evidence>
<proteinExistence type="predicted"/>
<evidence type="ECO:0000313" key="3">
    <source>
        <dbReference type="EMBL" id="POP50625.1"/>
    </source>
</evidence>
<comment type="caution">
    <text evidence="3">The sequence shown here is derived from an EMBL/GenBank/DDBJ whole genome shotgun (WGS) entry which is preliminary data.</text>
</comment>
<name>A0A2P5GVN5_9ENTR</name>
<dbReference type="Proteomes" id="UP000237073">
    <property type="component" value="Unassembled WGS sequence"/>
</dbReference>
<dbReference type="RefSeq" id="WP_103674087.1">
    <property type="nucleotide sequence ID" value="NZ_PQGD01000001.1"/>
</dbReference>